<accession>M7N104</accession>
<dbReference type="Proteomes" id="UP000011910">
    <property type="component" value="Unassembled WGS sequence"/>
</dbReference>
<evidence type="ECO:0000313" key="3">
    <source>
        <dbReference type="Proteomes" id="UP000011910"/>
    </source>
</evidence>
<keyword evidence="1" id="KW-0812">Transmembrane</keyword>
<comment type="caution">
    <text evidence="2">The sequence shown here is derived from an EMBL/GenBank/DDBJ whole genome shotgun (WGS) entry which is preliminary data.</text>
</comment>
<feature type="transmembrane region" description="Helical" evidence="1">
    <location>
        <begin position="387"/>
        <end position="405"/>
    </location>
</feature>
<name>M7N104_9BACT</name>
<dbReference type="STRING" id="1279009.ADICEAN_03884"/>
<protein>
    <recommendedName>
        <fullName evidence="4">DUF3999 domain-containing protein</fullName>
    </recommendedName>
</protein>
<sequence>MNLRPSLFVSLTLVVVLLAEAKAQYRGYAYQRQLQGQAQQWHAIPLPDSLFGRLQPNLADIRILGVQPGGDTVEAPYVLRRHEREWVQKPLSFSMLNQSSQPGRYQYTFKLPQGREVNQLELQLDRENFDWRARLEGSHDQQEWHLLADRQRLLAIKNGLADYRFTTLRFPRTNYPFLRLSIYSDESPKLLGASLTELDTLPGRYQERKPARFAVVHDKKERQSRVEISLAQVVPVSAIRLQVADTLAYYRPLRIQYLADSAETPRGWQYRYQTLLSSTLSSLEGAEFSVPTTIARHFRLIIDNYDNAPLQLEGARLSSPQWELVARFAVPGTYYLVYGNAAARPARYDLDRFTDTIPEAPDPLQLGPEEQRQSRGALARPLFSHKGWLWAVMGAIMVLLGWFTLQMLRKG</sequence>
<organism evidence="2 3">
    <name type="scientific">Cesiribacter andamanensis AMV16</name>
    <dbReference type="NCBI Taxonomy" id="1279009"/>
    <lineage>
        <taxon>Bacteria</taxon>
        <taxon>Pseudomonadati</taxon>
        <taxon>Bacteroidota</taxon>
        <taxon>Cytophagia</taxon>
        <taxon>Cytophagales</taxon>
        <taxon>Cesiribacteraceae</taxon>
        <taxon>Cesiribacter</taxon>
    </lineage>
</organism>
<dbReference type="RefSeq" id="WP_009197261.1">
    <property type="nucleotide sequence ID" value="NZ_AODQ01000158.1"/>
</dbReference>
<dbReference type="InterPro" id="IPR025060">
    <property type="entry name" value="DUF3999"/>
</dbReference>
<reference evidence="2 3" key="1">
    <citation type="journal article" date="2013" name="Genome Announc.">
        <title>Draft Genome Sequence of Cesiribacter andamanensis Strain AMV16T, Isolated from a Soil Sample from a Mud Volcano in the Andaman Islands, India.</title>
        <authorList>
            <person name="Shivaji S."/>
            <person name="Ara S."/>
            <person name="Begum Z."/>
            <person name="Srinivas T.N."/>
            <person name="Singh A."/>
            <person name="Kumar Pinnaka A."/>
        </authorList>
    </citation>
    <scope>NUCLEOTIDE SEQUENCE [LARGE SCALE GENOMIC DNA]</scope>
    <source>
        <strain evidence="2 3">AMV16</strain>
    </source>
</reference>
<keyword evidence="1" id="KW-0472">Membrane</keyword>
<gene>
    <name evidence="2" type="ORF">ADICEAN_03884</name>
</gene>
<evidence type="ECO:0000313" key="2">
    <source>
        <dbReference type="EMBL" id="EMR00987.1"/>
    </source>
</evidence>
<dbReference type="EMBL" id="AODQ01000158">
    <property type="protein sequence ID" value="EMR00987.1"/>
    <property type="molecule type" value="Genomic_DNA"/>
</dbReference>
<evidence type="ECO:0008006" key="4">
    <source>
        <dbReference type="Google" id="ProtNLM"/>
    </source>
</evidence>
<evidence type="ECO:0000256" key="1">
    <source>
        <dbReference type="SAM" id="Phobius"/>
    </source>
</evidence>
<keyword evidence="1" id="KW-1133">Transmembrane helix</keyword>
<proteinExistence type="predicted"/>
<dbReference type="AlphaFoldDB" id="M7N104"/>
<dbReference type="OrthoDB" id="994644at2"/>
<dbReference type="Pfam" id="PF13163">
    <property type="entry name" value="DUF3999"/>
    <property type="match status" value="1"/>
</dbReference>
<keyword evidence="3" id="KW-1185">Reference proteome</keyword>
<dbReference type="eggNOG" id="ENOG502Z9BT">
    <property type="taxonomic scope" value="Bacteria"/>
</dbReference>